<dbReference type="Pfam" id="PF12081">
    <property type="entry name" value="GldM_1st"/>
    <property type="match status" value="1"/>
</dbReference>
<gene>
    <name evidence="5" type="primary">gldM</name>
    <name evidence="5" type="ORF">QQ020_31070</name>
</gene>
<dbReference type="InterPro" id="IPR019859">
    <property type="entry name" value="Motility-assoc_prot_GldM"/>
</dbReference>
<dbReference type="InterPro" id="IPR022719">
    <property type="entry name" value="Motility-assoc_prot_GldM_C"/>
</dbReference>
<dbReference type="Pfam" id="PF12080">
    <property type="entry name" value="GldM_4th"/>
    <property type="match status" value="1"/>
</dbReference>
<evidence type="ECO:0000259" key="2">
    <source>
        <dbReference type="Pfam" id="PF12081"/>
    </source>
</evidence>
<proteinExistence type="predicted"/>
<evidence type="ECO:0000259" key="3">
    <source>
        <dbReference type="Pfam" id="PF21601"/>
    </source>
</evidence>
<dbReference type="RefSeq" id="WP_346761887.1">
    <property type="nucleotide sequence ID" value="NZ_JAUJEB010000009.1"/>
</dbReference>
<feature type="domain" description="Gliding motility-associated protein GldM N-terminal" evidence="2">
    <location>
        <begin position="32"/>
        <end position="218"/>
    </location>
</feature>
<evidence type="ECO:0000313" key="5">
    <source>
        <dbReference type="EMBL" id="MDN5216552.1"/>
    </source>
</evidence>
<evidence type="ECO:0000313" key="6">
    <source>
        <dbReference type="Proteomes" id="UP001172083"/>
    </source>
</evidence>
<dbReference type="NCBIfam" id="TIGR03517">
    <property type="entry name" value="GldM_gliding"/>
    <property type="match status" value="1"/>
</dbReference>
<name>A0ABT8LFI3_9BACT</name>
<feature type="domain" description="Gliding motility-associated protein GldM second immunoglobulin-like" evidence="4">
    <location>
        <begin position="328"/>
        <end position="406"/>
    </location>
</feature>
<dbReference type="Pfam" id="PF21601">
    <property type="entry name" value="GldM_2nd"/>
    <property type="match status" value="1"/>
</dbReference>
<dbReference type="Proteomes" id="UP001172083">
    <property type="component" value="Unassembled WGS sequence"/>
</dbReference>
<dbReference type="InterPro" id="IPR048406">
    <property type="entry name" value="GldM_Ig-like-2"/>
</dbReference>
<keyword evidence="6" id="KW-1185">Reference proteome</keyword>
<sequence length="529" mass="57644">MAGSNETPRQKMIGMMYLVLTALLALNVSKSVLEKFVFINSTLEKTVAEGQSKNSETLASIEKQVDESGNRPKDVAVMKKAQEIRKKTGEVLKELDAYKEEIIAVTGGRDEDGNFMDVSNEEKVANLLIKGKQPKADDMKELINGYTSYLSEASGIKFPALALDAKDNPVFAKDKNQNKKDFKAVTFEHTPMSAALAQISQFEAQIVNNETAALTKLATDVGAADLKFDDIKVMVRPKSQVVAAGAKYEAEMFIAASSSAVTPTMKKDGKDIKVENGMGMVEFTATPGKYDKEGLAKKTYKAEINIAKPGGGDTTYVADVEYFVAKPVIQIQSASVQALYLGCGNELQVNVPALGTSYNPNFNISGGKHYKGKNRGQVTIVPNAKQVSMTVSSGGNRIGTEKFKVKPVPKPTIEVFTRGKPVNQKKGENISNVRSISIKAIPEEGFAALLPKDARYRVTNWTITLARGPRPVGSPITAKKQDVNLSSLMRLAKPGDRLSIEVKTVKRNNFRNEKENSAVNNKYFTIPLN</sequence>
<protein>
    <submittedName>
        <fullName evidence="5">Gliding motility protein GldM</fullName>
    </submittedName>
</protein>
<reference evidence="5" key="1">
    <citation type="submission" date="2023-06" db="EMBL/GenBank/DDBJ databases">
        <title>Genomic of Agaribacillus aureum.</title>
        <authorList>
            <person name="Wang G."/>
        </authorList>
    </citation>
    <scope>NUCLEOTIDE SEQUENCE</scope>
    <source>
        <strain evidence="5">BMA12</strain>
    </source>
</reference>
<dbReference type="InterPro" id="IPR022720">
    <property type="entry name" value="Motility-assoc_prot_GldM_N"/>
</dbReference>
<comment type="caution">
    <text evidence="5">The sequence shown here is derived from an EMBL/GenBank/DDBJ whole genome shotgun (WGS) entry which is preliminary data.</text>
</comment>
<dbReference type="Pfam" id="PF21602">
    <property type="entry name" value="GldM_3rd"/>
    <property type="match status" value="1"/>
</dbReference>
<evidence type="ECO:0000259" key="1">
    <source>
        <dbReference type="Pfam" id="PF12080"/>
    </source>
</evidence>
<dbReference type="EMBL" id="JAUJEB010000009">
    <property type="protein sequence ID" value="MDN5216552.1"/>
    <property type="molecule type" value="Genomic_DNA"/>
</dbReference>
<feature type="domain" description="Gliding motility-associated protein GldM C-terminal" evidence="1">
    <location>
        <begin position="409"/>
        <end position="528"/>
    </location>
</feature>
<feature type="domain" description="Gliding motility-associated protein GldM first immunoglobulin-like" evidence="3">
    <location>
        <begin position="222"/>
        <end position="326"/>
    </location>
</feature>
<organism evidence="5 6">
    <name type="scientific">Agaribacillus aureus</name>
    <dbReference type="NCBI Taxonomy" id="3051825"/>
    <lineage>
        <taxon>Bacteria</taxon>
        <taxon>Pseudomonadati</taxon>
        <taxon>Bacteroidota</taxon>
        <taxon>Cytophagia</taxon>
        <taxon>Cytophagales</taxon>
        <taxon>Splendidivirgaceae</taxon>
        <taxon>Agaribacillus</taxon>
    </lineage>
</organism>
<accession>A0ABT8LFI3</accession>
<evidence type="ECO:0000259" key="4">
    <source>
        <dbReference type="Pfam" id="PF21602"/>
    </source>
</evidence>
<dbReference type="InterPro" id="IPR048405">
    <property type="entry name" value="GldM_Ig-like-1"/>
</dbReference>